<reference evidence="11" key="1">
    <citation type="submission" date="2020-06" db="EMBL/GenBank/DDBJ databases">
        <authorList>
            <person name="Dong N."/>
        </authorList>
    </citation>
    <scope>NUCLEOTIDE SEQUENCE</scope>
    <source>
        <strain evidence="11">R1692</strain>
    </source>
</reference>
<dbReference type="InterPro" id="IPR011042">
    <property type="entry name" value="6-blade_b-propeller_TolB-like"/>
</dbReference>
<dbReference type="InterPro" id="IPR011659">
    <property type="entry name" value="WD40"/>
</dbReference>
<dbReference type="InterPro" id="IPR013105">
    <property type="entry name" value="TPR_2"/>
</dbReference>
<dbReference type="PRINTS" id="PR01021">
    <property type="entry name" value="OMPADOMAIN"/>
</dbReference>
<name>A0ABT7NQX0_9SPHI</name>
<keyword evidence="9" id="KW-0732">Signal</keyword>
<dbReference type="SMART" id="SM00028">
    <property type="entry name" value="TPR"/>
    <property type="match status" value="2"/>
</dbReference>
<evidence type="ECO:0000313" key="12">
    <source>
        <dbReference type="Proteomes" id="UP001170954"/>
    </source>
</evidence>
<dbReference type="SUPFAM" id="SSF82171">
    <property type="entry name" value="DPP6 N-terminal domain-like"/>
    <property type="match status" value="1"/>
</dbReference>
<dbReference type="Pfam" id="PF07676">
    <property type="entry name" value="PD40"/>
    <property type="match status" value="3"/>
</dbReference>
<dbReference type="EMBL" id="JACAGK010000050">
    <property type="protein sequence ID" value="MDM1049564.1"/>
    <property type="molecule type" value="Genomic_DNA"/>
</dbReference>
<evidence type="ECO:0000313" key="11">
    <source>
        <dbReference type="EMBL" id="MDM1049564.1"/>
    </source>
</evidence>
<feature type="repeat" description="TPR" evidence="6">
    <location>
        <begin position="64"/>
        <end position="97"/>
    </location>
</feature>
<evidence type="ECO:0000256" key="8">
    <source>
        <dbReference type="SAM" id="MobiDB-lite"/>
    </source>
</evidence>
<keyword evidence="12" id="KW-1185">Reference proteome</keyword>
<dbReference type="InterPro" id="IPR006690">
    <property type="entry name" value="OMPA-like_CS"/>
</dbReference>
<evidence type="ECO:0000256" key="2">
    <source>
        <dbReference type="ARBA" id="ARBA00022737"/>
    </source>
</evidence>
<proteinExistence type="predicted"/>
<evidence type="ECO:0000256" key="9">
    <source>
        <dbReference type="SAM" id="SignalP"/>
    </source>
</evidence>
<evidence type="ECO:0000256" key="3">
    <source>
        <dbReference type="ARBA" id="ARBA00022803"/>
    </source>
</evidence>
<evidence type="ECO:0000256" key="7">
    <source>
        <dbReference type="PROSITE-ProRule" id="PRU00473"/>
    </source>
</evidence>
<dbReference type="PANTHER" id="PTHR30329">
    <property type="entry name" value="STATOR ELEMENT OF FLAGELLAR MOTOR COMPLEX"/>
    <property type="match status" value="1"/>
</dbReference>
<dbReference type="PROSITE" id="PS51123">
    <property type="entry name" value="OMPA_2"/>
    <property type="match status" value="1"/>
</dbReference>
<sequence length="629" mass="69773">MKLGFCLFILILFGFGNLAIAQVPSTNRKAQQAYQEAGKAISQNQFAQAISLLEKATKEDPTFATGFQTLGDIQRRLEQYEKAIAAYEQVLTLNPSLTGLTYFGLGEAYLGIGEYQQASKNLLSYKEQGNLSEKSQLLVDKYLADCAFSLQHINGTNTGLIALPASINTDKDEYYPKLTADNASIIFTRKENNQENFYESFLVDGKWTEAVKLPEPVNSARFNEGAHCISPDGKYLFFTGCNRPDGLGSCDLYVSKKEHDIWSEPFNLGPGINTRGWESQPAISADGKTLYFVSNRAGGQGSYDIWKAELEADGKWSAPQNLGPDINSPFDEGAPYLHADNKTLYFSSNGWPGFGKNDIYKSVIDKNGKWSKPENLGPAINNYLDQRSFHVSLDGSIAHLASQDNNRQWDIYSFTFQKEQQPPAIAYIAGLVFDKSNNKPLDASICVTNTSSKEIVFEKKSDYIDGGFIAVLPIGANYAVHIQKEGYLFDSKQYALDKPEFANKRYQDSIFLEPIQSGAIATLRNIYFDVNKYEILPTSESELELLLGLLKANPKLQIEIAGHTDNTGNKAANQTLSENRAKAVSTWLISKGISAGRLSVKGYGDEKPIAPNTSEEGKQRNRRTEFIVK</sequence>
<dbReference type="Pfam" id="PF07719">
    <property type="entry name" value="TPR_2"/>
    <property type="match status" value="1"/>
</dbReference>
<dbReference type="PANTHER" id="PTHR30329:SF21">
    <property type="entry name" value="LIPOPROTEIN YIAD-RELATED"/>
    <property type="match status" value="1"/>
</dbReference>
<comment type="subcellular location">
    <subcellularLocation>
        <location evidence="1">Cell outer membrane</location>
    </subcellularLocation>
</comment>
<comment type="caution">
    <text evidence="11">The sequence shown here is derived from an EMBL/GenBank/DDBJ whole genome shotgun (WGS) entry which is preliminary data.</text>
</comment>
<gene>
    <name evidence="11" type="ORF">HX018_15095</name>
</gene>
<keyword evidence="4 7" id="KW-0472">Membrane</keyword>
<dbReference type="InterPro" id="IPR019734">
    <property type="entry name" value="TPR_rpt"/>
</dbReference>
<dbReference type="CDD" id="cd07185">
    <property type="entry name" value="OmpA_C-like"/>
    <property type="match status" value="1"/>
</dbReference>
<dbReference type="InterPro" id="IPR011990">
    <property type="entry name" value="TPR-like_helical_dom_sf"/>
</dbReference>
<dbReference type="Gene3D" id="1.25.40.10">
    <property type="entry name" value="Tetratricopeptide repeat domain"/>
    <property type="match status" value="1"/>
</dbReference>
<dbReference type="InterPro" id="IPR006664">
    <property type="entry name" value="OMP_bac"/>
</dbReference>
<dbReference type="InterPro" id="IPR006665">
    <property type="entry name" value="OmpA-like"/>
</dbReference>
<evidence type="ECO:0000256" key="1">
    <source>
        <dbReference type="ARBA" id="ARBA00004442"/>
    </source>
</evidence>
<keyword evidence="2" id="KW-0677">Repeat</keyword>
<protein>
    <submittedName>
        <fullName evidence="11">PD40 domain-containing protein</fullName>
    </submittedName>
</protein>
<feature type="signal peptide" evidence="9">
    <location>
        <begin position="1"/>
        <end position="21"/>
    </location>
</feature>
<dbReference type="Pfam" id="PF00691">
    <property type="entry name" value="OmpA"/>
    <property type="match status" value="1"/>
</dbReference>
<feature type="chain" id="PRO_5047334928" evidence="9">
    <location>
        <begin position="22"/>
        <end position="629"/>
    </location>
</feature>
<dbReference type="Proteomes" id="UP001170954">
    <property type="component" value="Unassembled WGS sequence"/>
</dbReference>
<dbReference type="SUPFAM" id="SSF48452">
    <property type="entry name" value="TPR-like"/>
    <property type="match status" value="1"/>
</dbReference>
<organism evidence="11 12">
    <name type="scientific">Sphingobacterium hotanense</name>
    <dbReference type="NCBI Taxonomy" id="649196"/>
    <lineage>
        <taxon>Bacteria</taxon>
        <taxon>Pseudomonadati</taxon>
        <taxon>Bacteroidota</taxon>
        <taxon>Sphingobacteriia</taxon>
        <taxon>Sphingobacteriales</taxon>
        <taxon>Sphingobacteriaceae</taxon>
        <taxon>Sphingobacterium</taxon>
    </lineage>
</organism>
<keyword evidence="5" id="KW-0998">Cell outer membrane</keyword>
<dbReference type="Gene3D" id="2.120.10.30">
    <property type="entry name" value="TolB, C-terminal domain"/>
    <property type="match status" value="1"/>
</dbReference>
<evidence type="ECO:0000256" key="5">
    <source>
        <dbReference type="ARBA" id="ARBA00023237"/>
    </source>
</evidence>
<evidence type="ECO:0000259" key="10">
    <source>
        <dbReference type="PROSITE" id="PS51123"/>
    </source>
</evidence>
<dbReference type="SUPFAM" id="SSF103088">
    <property type="entry name" value="OmpA-like"/>
    <property type="match status" value="1"/>
</dbReference>
<dbReference type="InterPro" id="IPR050330">
    <property type="entry name" value="Bact_OuterMem_StrucFunc"/>
</dbReference>
<dbReference type="InterPro" id="IPR036737">
    <property type="entry name" value="OmpA-like_sf"/>
</dbReference>
<evidence type="ECO:0000256" key="4">
    <source>
        <dbReference type="ARBA" id="ARBA00023136"/>
    </source>
</evidence>
<reference evidence="11" key="2">
    <citation type="journal article" date="2022" name="Sci. Total Environ.">
        <title>Prevalence, transmission, and molecular epidemiology of tet(X)-positive bacteria among humans, animals, and environmental niches in China: An epidemiological, and genomic-based study.</title>
        <authorList>
            <person name="Dong N."/>
            <person name="Zeng Y."/>
            <person name="Cai C."/>
            <person name="Sun C."/>
            <person name="Lu J."/>
            <person name="Liu C."/>
            <person name="Zhou H."/>
            <person name="Sun Q."/>
            <person name="Shu L."/>
            <person name="Wang H."/>
            <person name="Wang Y."/>
            <person name="Wang S."/>
            <person name="Wu C."/>
            <person name="Chan E.W."/>
            <person name="Chen G."/>
            <person name="Shen Z."/>
            <person name="Chen S."/>
            <person name="Zhang R."/>
        </authorList>
    </citation>
    <scope>NUCLEOTIDE SEQUENCE</scope>
    <source>
        <strain evidence="11">R1692</strain>
    </source>
</reference>
<feature type="domain" description="OmpA-like" evidence="10">
    <location>
        <begin position="515"/>
        <end position="629"/>
    </location>
</feature>
<dbReference type="PROSITE" id="PS01068">
    <property type="entry name" value="OMPA_1"/>
    <property type="match status" value="1"/>
</dbReference>
<evidence type="ECO:0000256" key="6">
    <source>
        <dbReference type="PROSITE-ProRule" id="PRU00339"/>
    </source>
</evidence>
<keyword evidence="3 6" id="KW-0802">TPR repeat</keyword>
<dbReference type="Gene3D" id="3.30.1330.60">
    <property type="entry name" value="OmpA-like domain"/>
    <property type="match status" value="1"/>
</dbReference>
<feature type="region of interest" description="Disordered" evidence="8">
    <location>
        <begin position="604"/>
        <end position="623"/>
    </location>
</feature>
<accession>A0ABT7NQX0</accession>
<dbReference type="PROSITE" id="PS50005">
    <property type="entry name" value="TPR"/>
    <property type="match status" value="1"/>
</dbReference>